<protein>
    <submittedName>
        <fullName evidence="1">Uncharacterized protein</fullName>
    </submittedName>
</protein>
<dbReference type="SUPFAM" id="SSF48208">
    <property type="entry name" value="Six-hairpin glycosidases"/>
    <property type="match status" value="1"/>
</dbReference>
<accession>A0A7M2WT86</accession>
<dbReference type="RefSeq" id="WP_206291623.1">
    <property type="nucleotide sequence ID" value="NZ_CP063458.1"/>
</dbReference>
<dbReference type="AlphaFoldDB" id="A0A7M2WT86"/>
<name>A0A7M2WT86_9BACT</name>
<reference evidence="1 2" key="1">
    <citation type="submission" date="2020-10" db="EMBL/GenBank/DDBJ databases">
        <title>Wide distribution of Phycisphaera-like planctomycetes from WD2101 soil group in peatlands and genome analysis of the first cultivated representative.</title>
        <authorList>
            <person name="Dedysh S.N."/>
            <person name="Beletsky A.V."/>
            <person name="Ivanova A."/>
            <person name="Kulichevskaya I.S."/>
            <person name="Suzina N.E."/>
            <person name="Philippov D.A."/>
            <person name="Rakitin A.L."/>
            <person name="Mardanov A.V."/>
            <person name="Ravin N.V."/>
        </authorList>
    </citation>
    <scope>NUCLEOTIDE SEQUENCE [LARGE SCALE GENOMIC DNA]</scope>
    <source>
        <strain evidence="1 2">M1803</strain>
    </source>
</reference>
<sequence length="168" mass="17979">MSSFEPSAISASNGDAAAGLAWKAVALLAGAELLHDDQLVRTAVRAVRSVAGRQNSDGTYLLASRSDNLESLWFHELQIAHAVASLGLQTGDPDLLASASRAARFHMNETQPDHATNQPWGLSAFLINADTHLMAEGLVHAAAVDQPERLSGISLILLADALYSWRRR</sequence>
<evidence type="ECO:0000313" key="1">
    <source>
        <dbReference type="EMBL" id="QOV88629.1"/>
    </source>
</evidence>
<keyword evidence="2" id="KW-1185">Reference proteome</keyword>
<dbReference type="Proteomes" id="UP000593765">
    <property type="component" value="Chromosome"/>
</dbReference>
<proteinExistence type="predicted"/>
<dbReference type="GO" id="GO:0005975">
    <property type="term" value="P:carbohydrate metabolic process"/>
    <property type="evidence" value="ECO:0007669"/>
    <property type="project" value="InterPro"/>
</dbReference>
<dbReference type="EMBL" id="CP063458">
    <property type="protein sequence ID" value="QOV88629.1"/>
    <property type="molecule type" value="Genomic_DNA"/>
</dbReference>
<gene>
    <name evidence="1" type="ORF">IPV69_20665</name>
</gene>
<dbReference type="InterPro" id="IPR008928">
    <property type="entry name" value="6-hairpin_glycosidase_sf"/>
</dbReference>
<organism evidence="1 2">
    <name type="scientific">Humisphaera borealis</name>
    <dbReference type="NCBI Taxonomy" id="2807512"/>
    <lineage>
        <taxon>Bacteria</taxon>
        <taxon>Pseudomonadati</taxon>
        <taxon>Planctomycetota</taxon>
        <taxon>Phycisphaerae</taxon>
        <taxon>Tepidisphaerales</taxon>
        <taxon>Tepidisphaeraceae</taxon>
        <taxon>Humisphaera</taxon>
    </lineage>
</organism>
<dbReference type="KEGG" id="hbs:IPV69_20665"/>
<evidence type="ECO:0000313" key="2">
    <source>
        <dbReference type="Proteomes" id="UP000593765"/>
    </source>
</evidence>